<dbReference type="PANTHER" id="PTHR19321:SF41">
    <property type="entry name" value="FASCETTO-RELATED"/>
    <property type="match status" value="1"/>
</dbReference>
<sequence>METTIEEIKEVVHGAATQLDSIWSECGFSEEMCRHRRHKMVDHVKALMSQMIDGEKNLRKTLVKSIDDNGLKFYQLNKQLGAGIPDPEEHLSLIELERYLRRAVVEMEKEVKERHSALEELRSQEQELCECLREELSDFEKKAVPSKESIKDLERIVKTLEQEKVDRVKTFHRLKDNLERLLKELEQSPVSSFECSVVAGLEDLFVLSTENLRRLKMLNEEYEKRVEDNKCESVELQEKIRLLSDRLGHDPGGRDQLLASMTGHAPSSLCKLREQLALLEEAKKENMGHFISQLRQELEEMWEKCYVGEEEKEEFTPYVSDECTEEVLEAHNVEVERLKKFHNENQKLYAVLDHWHQLWGKHLNLEEQSNNPDRLFGNRGCALLQEEKERRRVRGELPRVEKELEDLAEVYKEKSGQPFLMKGQTVSDYILDHWHRYHDQRKQEKKERQTARTKELLHETRLGSRPRTVSYKRHVAAEESGRKTKQRRLQENNSPEPSLLTTISTTPQSIGGRGILRDRNQRTLRSVPAEKDKTHGSSQEISTYSNFSNTIHLRSKRENVRSSAVFGMSQTPGPTSKRTSPRRPPQGLPRTPKTLPRIATRRSPRLNTSRTRRNTGRNISTASPGLSAAFKSPYRSSHKLASNMTATATPTRWSKVSFLI</sequence>
<feature type="compositionally biased region" description="Basic residues" evidence="2">
    <location>
        <begin position="599"/>
        <end position="615"/>
    </location>
</feature>
<accession>A0A0P4W8E0</accession>
<dbReference type="InterPro" id="IPR007145">
    <property type="entry name" value="MAP65_Ase1_PRC1"/>
</dbReference>
<dbReference type="GO" id="GO:1990023">
    <property type="term" value="C:mitotic spindle midzone"/>
    <property type="evidence" value="ECO:0007669"/>
    <property type="project" value="TreeGrafter"/>
</dbReference>
<feature type="coiled-coil region" evidence="1">
    <location>
        <begin position="104"/>
        <end position="142"/>
    </location>
</feature>
<dbReference type="GO" id="GO:0005737">
    <property type="term" value="C:cytoplasm"/>
    <property type="evidence" value="ECO:0007669"/>
    <property type="project" value="TreeGrafter"/>
</dbReference>
<dbReference type="GO" id="GO:0051256">
    <property type="term" value="P:mitotic spindle midzone assembly"/>
    <property type="evidence" value="ECO:0007669"/>
    <property type="project" value="TreeGrafter"/>
</dbReference>
<feature type="compositionally biased region" description="Basic and acidic residues" evidence="2">
    <location>
        <begin position="440"/>
        <end position="462"/>
    </location>
</feature>
<proteinExistence type="predicted"/>
<evidence type="ECO:0000313" key="3">
    <source>
        <dbReference type="EMBL" id="JAI60046.1"/>
    </source>
</evidence>
<feature type="region of interest" description="Disordered" evidence="2">
    <location>
        <begin position="439"/>
        <end position="545"/>
    </location>
</feature>
<keyword evidence="1" id="KW-0175">Coiled coil</keyword>
<evidence type="ECO:0000256" key="1">
    <source>
        <dbReference type="SAM" id="Coils"/>
    </source>
</evidence>
<feature type="compositionally biased region" description="Polar residues" evidence="2">
    <location>
        <begin position="491"/>
        <end position="509"/>
    </location>
</feature>
<protein>
    <recommendedName>
        <fullName evidence="4">Protein regulator of cytokinesis 1</fullName>
    </recommendedName>
</protein>
<evidence type="ECO:0000256" key="2">
    <source>
        <dbReference type="SAM" id="MobiDB-lite"/>
    </source>
</evidence>
<feature type="region of interest" description="Disordered" evidence="2">
    <location>
        <begin position="558"/>
        <end position="627"/>
    </location>
</feature>
<name>A0A0P4W8E0_SCYOL</name>
<organism evidence="3">
    <name type="scientific">Scylla olivacea</name>
    <name type="common">Orange mud crab</name>
    <name type="synonym">Cancer olivacea</name>
    <dbReference type="NCBI Taxonomy" id="85551"/>
    <lineage>
        <taxon>Eukaryota</taxon>
        <taxon>Metazoa</taxon>
        <taxon>Ecdysozoa</taxon>
        <taxon>Arthropoda</taxon>
        <taxon>Crustacea</taxon>
        <taxon>Multicrustacea</taxon>
        <taxon>Malacostraca</taxon>
        <taxon>Eumalacostraca</taxon>
        <taxon>Eucarida</taxon>
        <taxon>Decapoda</taxon>
        <taxon>Pleocyemata</taxon>
        <taxon>Brachyura</taxon>
        <taxon>Eubrachyura</taxon>
        <taxon>Portunoidea</taxon>
        <taxon>Portunidae</taxon>
        <taxon>Portuninae</taxon>
        <taxon>Scylla</taxon>
    </lineage>
</organism>
<dbReference type="EMBL" id="GDRN01092784">
    <property type="protein sequence ID" value="JAI60046.1"/>
    <property type="molecule type" value="Transcribed_RNA"/>
</dbReference>
<evidence type="ECO:0008006" key="4">
    <source>
        <dbReference type="Google" id="ProtNLM"/>
    </source>
</evidence>
<dbReference type="GO" id="GO:0008017">
    <property type="term" value="F:microtubule binding"/>
    <property type="evidence" value="ECO:0007669"/>
    <property type="project" value="InterPro"/>
</dbReference>
<feature type="coiled-coil region" evidence="1">
    <location>
        <begin position="212"/>
        <end position="239"/>
    </location>
</feature>
<reference evidence="3" key="1">
    <citation type="submission" date="2015-09" db="EMBL/GenBank/DDBJ databases">
        <title>Scylla olivacea transcriptome.</title>
        <authorList>
            <person name="Ikhwanuddin M."/>
        </authorList>
    </citation>
    <scope>NUCLEOTIDE SEQUENCE</scope>
</reference>
<feature type="compositionally biased region" description="Polar residues" evidence="2">
    <location>
        <begin position="536"/>
        <end position="545"/>
    </location>
</feature>
<dbReference type="AlphaFoldDB" id="A0A0P4W8E0"/>
<dbReference type="Pfam" id="PF03999">
    <property type="entry name" value="MAP65_ASE1"/>
    <property type="match status" value="1"/>
</dbReference>
<dbReference type="PANTHER" id="PTHR19321">
    <property type="entry name" value="PROTEIN REGULATOR OF CYTOKINESIS 1 PRC1-RELATED"/>
    <property type="match status" value="1"/>
</dbReference>
<dbReference type="Gene3D" id="1.20.58.1520">
    <property type="match status" value="1"/>
</dbReference>